<accession>A0ABN9X031</accession>
<dbReference type="Proteomes" id="UP001189429">
    <property type="component" value="Unassembled WGS sequence"/>
</dbReference>
<protein>
    <submittedName>
        <fullName evidence="1">Uncharacterized protein</fullName>
    </submittedName>
</protein>
<evidence type="ECO:0000313" key="1">
    <source>
        <dbReference type="EMBL" id="CAK0891331.1"/>
    </source>
</evidence>
<dbReference type="EMBL" id="CAUYUJ010019460">
    <property type="protein sequence ID" value="CAK0891331.1"/>
    <property type="molecule type" value="Genomic_DNA"/>
</dbReference>
<reference evidence="1" key="1">
    <citation type="submission" date="2023-10" db="EMBL/GenBank/DDBJ databases">
        <authorList>
            <person name="Chen Y."/>
            <person name="Shah S."/>
            <person name="Dougan E. K."/>
            <person name="Thang M."/>
            <person name="Chan C."/>
        </authorList>
    </citation>
    <scope>NUCLEOTIDE SEQUENCE [LARGE SCALE GENOMIC DNA]</scope>
</reference>
<evidence type="ECO:0000313" key="2">
    <source>
        <dbReference type="Proteomes" id="UP001189429"/>
    </source>
</evidence>
<name>A0ABN9X031_9DINO</name>
<proteinExistence type="predicted"/>
<organism evidence="1 2">
    <name type="scientific">Prorocentrum cordatum</name>
    <dbReference type="NCBI Taxonomy" id="2364126"/>
    <lineage>
        <taxon>Eukaryota</taxon>
        <taxon>Sar</taxon>
        <taxon>Alveolata</taxon>
        <taxon>Dinophyceae</taxon>
        <taxon>Prorocentrales</taxon>
        <taxon>Prorocentraceae</taxon>
        <taxon>Prorocentrum</taxon>
    </lineage>
</organism>
<sequence>MIFVLVSKLKKEEGRLGRVQQAGPAGGVGVAAVGLVEEAESDLDVFRRRSAPLFQTCFWRGGQTRDAMHLLSTARVLRARSSLDEALRFGWLLLWLPTLIEEKEQPVL</sequence>
<keyword evidence="2" id="KW-1185">Reference proteome</keyword>
<comment type="caution">
    <text evidence="1">The sequence shown here is derived from an EMBL/GenBank/DDBJ whole genome shotgun (WGS) entry which is preliminary data.</text>
</comment>
<gene>
    <name evidence="1" type="ORF">PCOR1329_LOCUS71310</name>
</gene>